<accession>A0AAD5TJF2</accession>
<dbReference type="SUPFAM" id="SSF53474">
    <property type="entry name" value="alpha/beta-Hydrolases"/>
    <property type="match status" value="1"/>
</dbReference>
<comment type="caution">
    <text evidence="3">The sequence shown here is derived from an EMBL/GenBank/DDBJ whole genome shotgun (WGS) entry which is preliminary data.</text>
</comment>
<gene>
    <name evidence="3" type="ORF">HDU87_003863</name>
</gene>
<protein>
    <recommendedName>
        <fullName evidence="2">Alpha/beta hydrolase fold-3 domain-containing protein</fullName>
    </recommendedName>
</protein>
<dbReference type="EMBL" id="JADGJQ010000029">
    <property type="protein sequence ID" value="KAJ3178079.1"/>
    <property type="molecule type" value="Genomic_DNA"/>
</dbReference>
<evidence type="ECO:0000259" key="2">
    <source>
        <dbReference type="Pfam" id="PF07859"/>
    </source>
</evidence>
<dbReference type="PANTHER" id="PTHR48081">
    <property type="entry name" value="AB HYDROLASE SUPERFAMILY PROTEIN C4A8.06C"/>
    <property type="match status" value="1"/>
</dbReference>
<dbReference type="GO" id="GO:0016787">
    <property type="term" value="F:hydrolase activity"/>
    <property type="evidence" value="ECO:0007669"/>
    <property type="project" value="UniProtKB-KW"/>
</dbReference>
<dbReference type="AlphaFoldDB" id="A0AAD5TJF2"/>
<dbReference type="InterPro" id="IPR050300">
    <property type="entry name" value="GDXG_lipolytic_enzyme"/>
</dbReference>
<dbReference type="Pfam" id="PF07859">
    <property type="entry name" value="Abhydrolase_3"/>
    <property type="match status" value="1"/>
</dbReference>
<dbReference type="InterPro" id="IPR029058">
    <property type="entry name" value="AB_hydrolase_fold"/>
</dbReference>
<dbReference type="PANTHER" id="PTHR48081:SF3">
    <property type="entry name" value="ALPHA_BETA HYDROLASE FOLD-3 DOMAIN-CONTAINING PROTEIN"/>
    <property type="match status" value="1"/>
</dbReference>
<dbReference type="Proteomes" id="UP001212152">
    <property type="component" value="Unassembled WGS sequence"/>
</dbReference>
<organism evidence="3 4">
    <name type="scientific">Geranomyces variabilis</name>
    <dbReference type="NCBI Taxonomy" id="109894"/>
    <lineage>
        <taxon>Eukaryota</taxon>
        <taxon>Fungi</taxon>
        <taxon>Fungi incertae sedis</taxon>
        <taxon>Chytridiomycota</taxon>
        <taxon>Chytridiomycota incertae sedis</taxon>
        <taxon>Chytridiomycetes</taxon>
        <taxon>Spizellomycetales</taxon>
        <taxon>Powellomycetaceae</taxon>
        <taxon>Geranomyces</taxon>
    </lineage>
</organism>
<feature type="domain" description="Alpha/beta hydrolase fold-3" evidence="2">
    <location>
        <begin position="58"/>
        <end position="222"/>
    </location>
</feature>
<reference evidence="3" key="1">
    <citation type="submission" date="2020-05" db="EMBL/GenBank/DDBJ databases">
        <title>Phylogenomic resolution of chytrid fungi.</title>
        <authorList>
            <person name="Stajich J.E."/>
            <person name="Amses K."/>
            <person name="Simmons R."/>
            <person name="Seto K."/>
            <person name="Myers J."/>
            <person name="Bonds A."/>
            <person name="Quandt C.A."/>
            <person name="Barry K."/>
            <person name="Liu P."/>
            <person name="Grigoriev I."/>
            <person name="Longcore J.E."/>
            <person name="James T.Y."/>
        </authorList>
    </citation>
    <scope>NUCLEOTIDE SEQUENCE</scope>
    <source>
        <strain evidence="3">JEL0379</strain>
    </source>
</reference>
<keyword evidence="4" id="KW-1185">Reference proteome</keyword>
<dbReference type="InterPro" id="IPR013094">
    <property type="entry name" value="AB_hydrolase_3"/>
</dbReference>
<evidence type="ECO:0000256" key="1">
    <source>
        <dbReference type="ARBA" id="ARBA00022801"/>
    </source>
</evidence>
<proteinExistence type="predicted"/>
<evidence type="ECO:0000313" key="3">
    <source>
        <dbReference type="EMBL" id="KAJ3178079.1"/>
    </source>
</evidence>
<sequence length="337" mass="37015">MSNAPSALPDASLPDSLSVKTYTYSTPVPEAPLLVDVIVSKALLAQTSPATKAKTRVVLNIHGGALVIGGRSLPSPIAPRWLLAYMHLHDYVLLTADYRLLPESSGLDAVSDVEAAYQWTRNVLPTLLPNVDLDLDRVVVTGGSAGGYFATQLGIAHPEVTVIAGYPMFDLEDSHYTVQATTGYWGQPPVRREVIDKIIASLVPGKIATERVKGPDVMEFASGMLQQARLAEFLGDDDRVYPRRLLDAILASDASPKRAHQKWFVFHGENDTVVPVRESKKLVERLERWGAQVRYVTKPGDHGFDSALDEEDQAAVHKGHWGGYEWQKEGLDWAFAH</sequence>
<evidence type="ECO:0000313" key="4">
    <source>
        <dbReference type="Proteomes" id="UP001212152"/>
    </source>
</evidence>
<dbReference type="Gene3D" id="3.40.50.1820">
    <property type="entry name" value="alpha/beta hydrolase"/>
    <property type="match status" value="1"/>
</dbReference>
<name>A0AAD5TJF2_9FUNG</name>
<keyword evidence="1" id="KW-0378">Hydrolase</keyword>